<dbReference type="EMBL" id="WJXA01000013">
    <property type="protein sequence ID" value="KAF7120320.1"/>
    <property type="molecule type" value="Genomic_DNA"/>
</dbReference>
<dbReference type="OrthoDB" id="1434145at2759"/>
<gene>
    <name evidence="1" type="ORF">RHSIM_Rhsim13G0139600</name>
</gene>
<accession>A0A834FZC7</accession>
<sequence>MTPAPPQLLPQPPNPLATSEVAITETGHYDEYKNNFASLLQNTSHGIESTARETRTTSGYGMILALLLNQNQPPPPPPIVNVDLNVPPVIPLENPPPPPPPELVINEVRVRDFQKLKPLNFHGGIDPAKANEWLESIEKIFQVMTCTDRKKVALAAYNLIVFFNGPSLLKKGVGTLDAGDSALLQTQFRRSSVTIDGALKLGHLSSELLEGKLAGGGDSRRKMRQGGNFAVRLDLFFGFQNDNVRNQHEHLILHLANALDAPLPNNFDSSTPPSSTTSCFFTSSFDTILRRSPYFPVSFYSPAAPHGDGVGKSLASITGGCCRRWRRKIARISIDDCEKET</sequence>
<name>A0A834FZC7_RHOSS</name>
<keyword evidence="2" id="KW-1185">Reference proteome</keyword>
<dbReference type="Proteomes" id="UP000626092">
    <property type="component" value="Unassembled WGS sequence"/>
</dbReference>
<reference evidence="1" key="1">
    <citation type="submission" date="2019-11" db="EMBL/GenBank/DDBJ databases">
        <authorList>
            <person name="Liu Y."/>
            <person name="Hou J."/>
            <person name="Li T.-Q."/>
            <person name="Guan C.-H."/>
            <person name="Wu X."/>
            <person name="Wu H.-Z."/>
            <person name="Ling F."/>
            <person name="Zhang R."/>
            <person name="Shi X.-G."/>
            <person name="Ren J.-P."/>
            <person name="Chen E.-F."/>
            <person name="Sun J.-M."/>
        </authorList>
    </citation>
    <scope>NUCLEOTIDE SEQUENCE</scope>
    <source>
        <strain evidence="1">Adult_tree_wgs_1</strain>
        <tissue evidence="1">Leaves</tissue>
    </source>
</reference>
<dbReference type="AlphaFoldDB" id="A0A834FZC7"/>
<protein>
    <recommendedName>
        <fullName evidence="3">Gag-protease polyprotein</fullName>
    </recommendedName>
</protein>
<comment type="caution">
    <text evidence="1">The sequence shown here is derived from an EMBL/GenBank/DDBJ whole genome shotgun (WGS) entry which is preliminary data.</text>
</comment>
<proteinExistence type="predicted"/>
<evidence type="ECO:0000313" key="2">
    <source>
        <dbReference type="Proteomes" id="UP000626092"/>
    </source>
</evidence>
<evidence type="ECO:0000313" key="1">
    <source>
        <dbReference type="EMBL" id="KAF7120320.1"/>
    </source>
</evidence>
<organism evidence="1 2">
    <name type="scientific">Rhododendron simsii</name>
    <name type="common">Sims's rhododendron</name>
    <dbReference type="NCBI Taxonomy" id="118357"/>
    <lineage>
        <taxon>Eukaryota</taxon>
        <taxon>Viridiplantae</taxon>
        <taxon>Streptophyta</taxon>
        <taxon>Embryophyta</taxon>
        <taxon>Tracheophyta</taxon>
        <taxon>Spermatophyta</taxon>
        <taxon>Magnoliopsida</taxon>
        <taxon>eudicotyledons</taxon>
        <taxon>Gunneridae</taxon>
        <taxon>Pentapetalae</taxon>
        <taxon>asterids</taxon>
        <taxon>Ericales</taxon>
        <taxon>Ericaceae</taxon>
        <taxon>Ericoideae</taxon>
        <taxon>Rhodoreae</taxon>
        <taxon>Rhododendron</taxon>
    </lineage>
</organism>
<evidence type="ECO:0008006" key="3">
    <source>
        <dbReference type="Google" id="ProtNLM"/>
    </source>
</evidence>